<feature type="signal peptide" evidence="2">
    <location>
        <begin position="1"/>
        <end position="25"/>
    </location>
</feature>
<feature type="compositionally biased region" description="Low complexity" evidence="1">
    <location>
        <begin position="28"/>
        <end position="37"/>
    </location>
</feature>
<reference evidence="3 4" key="1">
    <citation type="submission" date="2012-02" db="EMBL/GenBank/DDBJ databases">
        <title>Complete sequence of chromosome of Singulisphaera acidiphila DSM 18658.</title>
        <authorList>
            <consortium name="US DOE Joint Genome Institute (JGI-PGF)"/>
            <person name="Lucas S."/>
            <person name="Copeland A."/>
            <person name="Lapidus A."/>
            <person name="Glavina del Rio T."/>
            <person name="Dalin E."/>
            <person name="Tice H."/>
            <person name="Bruce D."/>
            <person name="Goodwin L."/>
            <person name="Pitluck S."/>
            <person name="Peters L."/>
            <person name="Ovchinnikova G."/>
            <person name="Chertkov O."/>
            <person name="Kyrpides N."/>
            <person name="Mavromatis K."/>
            <person name="Ivanova N."/>
            <person name="Brettin T."/>
            <person name="Detter J.C."/>
            <person name="Han C."/>
            <person name="Larimer F."/>
            <person name="Land M."/>
            <person name="Hauser L."/>
            <person name="Markowitz V."/>
            <person name="Cheng J.-F."/>
            <person name="Hugenholtz P."/>
            <person name="Woyke T."/>
            <person name="Wu D."/>
            <person name="Tindall B."/>
            <person name="Pomrenke H."/>
            <person name="Brambilla E."/>
            <person name="Klenk H.-P."/>
            <person name="Eisen J.A."/>
        </authorList>
    </citation>
    <scope>NUCLEOTIDE SEQUENCE [LARGE SCALE GENOMIC DNA]</scope>
    <source>
        <strain evidence="4">ATCC BAA-1392 / DSM 18658 / VKM B-2454 / MOB10</strain>
    </source>
</reference>
<protein>
    <submittedName>
        <fullName evidence="3">Uncharacterized protein</fullName>
    </submittedName>
</protein>
<gene>
    <name evidence="3" type="ordered locus">Sinac_6515</name>
</gene>
<organism evidence="3 4">
    <name type="scientific">Singulisphaera acidiphila (strain ATCC BAA-1392 / DSM 18658 / VKM B-2454 / MOB10)</name>
    <dbReference type="NCBI Taxonomy" id="886293"/>
    <lineage>
        <taxon>Bacteria</taxon>
        <taxon>Pseudomonadati</taxon>
        <taxon>Planctomycetota</taxon>
        <taxon>Planctomycetia</taxon>
        <taxon>Isosphaerales</taxon>
        <taxon>Isosphaeraceae</taxon>
        <taxon>Singulisphaera</taxon>
    </lineage>
</organism>
<keyword evidence="4" id="KW-1185">Reference proteome</keyword>
<name>L0DPI1_SINAD</name>
<dbReference type="OrthoDB" id="271268at2"/>
<dbReference type="eggNOG" id="ENOG5032YN1">
    <property type="taxonomic scope" value="Bacteria"/>
</dbReference>
<dbReference type="AlphaFoldDB" id="L0DPI1"/>
<dbReference type="STRING" id="886293.Sinac_6515"/>
<feature type="chain" id="PRO_5003940321" evidence="2">
    <location>
        <begin position="26"/>
        <end position="271"/>
    </location>
</feature>
<dbReference type="EMBL" id="CP003364">
    <property type="protein sequence ID" value="AGA30591.1"/>
    <property type="molecule type" value="Genomic_DNA"/>
</dbReference>
<keyword evidence="2" id="KW-0732">Signal</keyword>
<evidence type="ECO:0000313" key="4">
    <source>
        <dbReference type="Proteomes" id="UP000010798"/>
    </source>
</evidence>
<dbReference type="RefSeq" id="WP_015249674.1">
    <property type="nucleotide sequence ID" value="NC_019892.1"/>
</dbReference>
<sequence>MSTELIRVVSIALAFVALGVPSARAQNDPAKANEAAPPADPPKKDDEGAKEVLERPAPIPDFQLPLLRTQPVRRGAPSFNVQMVDASLLPRDKEGIWVLDYAFKPVRLITTEIPGKGRRLVHYMYYRVVNHTGKPQVFVPQFTLVTDTGKRYEDTVIPQAVPIIEAREDPSVPLLGAVNIMGTIPPSTKEGIDDAVYGVAIWEGVDPKADRFNIYVRGLSDGYQLLPTPDGGKPTVRHKTLRIDFVRRGDDRNLSEREIQLLEPPYEWIYW</sequence>
<proteinExistence type="predicted"/>
<dbReference type="HOGENOM" id="CLU_085323_0_0_0"/>
<dbReference type="KEGG" id="saci:Sinac_6515"/>
<evidence type="ECO:0000256" key="2">
    <source>
        <dbReference type="SAM" id="SignalP"/>
    </source>
</evidence>
<evidence type="ECO:0000313" key="3">
    <source>
        <dbReference type="EMBL" id="AGA30591.1"/>
    </source>
</evidence>
<evidence type="ECO:0000256" key="1">
    <source>
        <dbReference type="SAM" id="MobiDB-lite"/>
    </source>
</evidence>
<dbReference type="Proteomes" id="UP000010798">
    <property type="component" value="Chromosome"/>
</dbReference>
<feature type="region of interest" description="Disordered" evidence="1">
    <location>
        <begin position="25"/>
        <end position="49"/>
    </location>
</feature>
<accession>L0DPI1</accession>